<dbReference type="EMBL" id="OU466858">
    <property type="protein sequence ID" value="CAH2043729.1"/>
    <property type="molecule type" value="Genomic_DNA"/>
</dbReference>
<evidence type="ECO:0000313" key="2">
    <source>
        <dbReference type="EMBL" id="CAH2043729.1"/>
    </source>
</evidence>
<dbReference type="PANTHER" id="PTHR37771">
    <property type="entry name" value="OS02G0593400 PROTEIN"/>
    <property type="match status" value="1"/>
</dbReference>
<proteinExistence type="predicted"/>
<feature type="compositionally biased region" description="Acidic residues" evidence="1">
    <location>
        <begin position="80"/>
        <end position="107"/>
    </location>
</feature>
<reference evidence="2 3" key="1">
    <citation type="submission" date="2022-03" db="EMBL/GenBank/DDBJ databases">
        <authorList>
            <person name="Nunn A."/>
            <person name="Chopra R."/>
            <person name="Nunn A."/>
            <person name="Contreras Garrido A."/>
        </authorList>
    </citation>
    <scope>NUCLEOTIDE SEQUENCE [LARGE SCALE GENOMIC DNA]</scope>
</reference>
<dbReference type="Pfam" id="PF15243">
    <property type="entry name" value="ANAPC15"/>
    <property type="match status" value="1"/>
</dbReference>
<dbReference type="AlphaFoldDB" id="A0AAU9RMH3"/>
<gene>
    <name evidence="2" type="ORF">TAV2_LOCUS6289</name>
</gene>
<sequence length="107" mass="12140">MVFPRGRIMLQLPTLMRQFPSSTNTIPASPLLPLQWPQPQNEEILLAMEEAEFEEKCNEIRKMSPSVPVIGKPVVNNHQEEDDNEAEDDDADNAEESDGEEFEQETG</sequence>
<dbReference type="GO" id="GO:0090266">
    <property type="term" value="P:regulation of mitotic cell cycle spindle assembly checkpoint"/>
    <property type="evidence" value="ECO:0007669"/>
    <property type="project" value="InterPro"/>
</dbReference>
<evidence type="ECO:0000256" key="1">
    <source>
        <dbReference type="SAM" id="MobiDB-lite"/>
    </source>
</evidence>
<organism evidence="2 3">
    <name type="scientific">Thlaspi arvense</name>
    <name type="common">Field penny-cress</name>
    <dbReference type="NCBI Taxonomy" id="13288"/>
    <lineage>
        <taxon>Eukaryota</taxon>
        <taxon>Viridiplantae</taxon>
        <taxon>Streptophyta</taxon>
        <taxon>Embryophyta</taxon>
        <taxon>Tracheophyta</taxon>
        <taxon>Spermatophyta</taxon>
        <taxon>Magnoliopsida</taxon>
        <taxon>eudicotyledons</taxon>
        <taxon>Gunneridae</taxon>
        <taxon>Pentapetalae</taxon>
        <taxon>rosids</taxon>
        <taxon>malvids</taxon>
        <taxon>Brassicales</taxon>
        <taxon>Brassicaceae</taxon>
        <taxon>Thlaspideae</taxon>
        <taxon>Thlaspi</taxon>
    </lineage>
</organism>
<protein>
    <submittedName>
        <fullName evidence="2">Uncharacterized protein</fullName>
    </submittedName>
</protein>
<accession>A0AAU9RMH3</accession>
<feature type="region of interest" description="Disordered" evidence="1">
    <location>
        <begin position="68"/>
        <end position="107"/>
    </location>
</feature>
<evidence type="ECO:0000313" key="3">
    <source>
        <dbReference type="Proteomes" id="UP000836841"/>
    </source>
</evidence>
<dbReference type="Proteomes" id="UP000836841">
    <property type="component" value="Chromosome 2"/>
</dbReference>
<dbReference type="GO" id="GO:0005680">
    <property type="term" value="C:anaphase-promoting complex"/>
    <property type="evidence" value="ECO:0007669"/>
    <property type="project" value="InterPro"/>
</dbReference>
<dbReference type="PANTHER" id="PTHR37771:SF2">
    <property type="entry name" value="OS02G0593400 PROTEIN"/>
    <property type="match status" value="1"/>
</dbReference>
<name>A0AAU9RMH3_THLAR</name>
<dbReference type="InterPro" id="IPR026182">
    <property type="entry name" value="ANAPC15"/>
</dbReference>
<keyword evidence="3" id="KW-1185">Reference proteome</keyword>